<dbReference type="CDD" id="cd11371">
    <property type="entry name" value="RNase_PH_MTR3"/>
    <property type="match status" value="1"/>
</dbReference>
<comment type="subcellular location">
    <subcellularLocation>
        <location evidence="2">Cytoplasm</location>
    </subcellularLocation>
    <subcellularLocation>
        <location evidence="1">Nucleus</location>
    </subcellularLocation>
</comment>
<dbReference type="OMA" id="MCCVYGP"/>
<dbReference type="PANTHER" id="PTHR11953">
    <property type="entry name" value="EXOSOME COMPLEX COMPONENT"/>
    <property type="match status" value="1"/>
</dbReference>
<proteinExistence type="inferred from homology"/>
<organism evidence="10 11">
    <name type="scientific">Ciona intestinalis</name>
    <name type="common">Transparent sea squirt</name>
    <name type="synonym">Ascidia intestinalis</name>
    <dbReference type="NCBI Taxonomy" id="7719"/>
    <lineage>
        <taxon>Eukaryota</taxon>
        <taxon>Metazoa</taxon>
        <taxon>Chordata</taxon>
        <taxon>Tunicata</taxon>
        <taxon>Ascidiacea</taxon>
        <taxon>Phlebobranchia</taxon>
        <taxon>Cionidae</taxon>
        <taxon>Ciona</taxon>
    </lineage>
</organism>
<evidence type="ECO:0000313" key="10">
    <source>
        <dbReference type="Ensembl" id="ENSCINP00000024693.2"/>
    </source>
</evidence>
<keyword evidence="11" id="KW-1185">Reference proteome</keyword>
<dbReference type="GO" id="GO:0005730">
    <property type="term" value="C:nucleolus"/>
    <property type="evidence" value="ECO:0000318"/>
    <property type="project" value="GO_Central"/>
</dbReference>
<dbReference type="SUPFAM" id="SSF54211">
    <property type="entry name" value="Ribosomal protein S5 domain 2-like"/>
    <property type="match status" value="1"/>
</dbReference>
<dbReference type="GO" id="GO:0006364">
    <property type="term" value="P:rRNA processing"/>
    <property type="evidence" value="ECO:0007669"/>
    <property type="project" value="UniProtKB-KW"/>
</dbReference>
<evidence type="ECO:0000256" key="5">
    <source>
        <dbReference type="ARBA" id="ARBA00022552"/>
    </source>
</evidence>
<keyword evidence="4" id="KW-0963">Cytoplasm</keyword>
<dbReference type="GeneTree" id="ENSGT00940000153348"/>
<reference evidence="10" key="4">
    <citation type="submission" date="2025-09" db="UniProtKB">
        <authorList>
            <consortium name="Ensembl"/>
        </authorList>
    </citation>
    <scope>IDENTIFICATION</scope>
</reference>
<dbReference type="Proteomes" id="UP000008144">
    <property type="component" value="Chromosome 4"/>
</dbReference>
<evidence type="ECO:0000256" key="3">
    <source>
        <dbReference type="ARBA" id="ARBA00006678"/>
    </source>
</evidence>
<dbReference type="InterPro" id="IPR027408">
    <property type="entry name" value="PNPase/RNase_PH_dom_sf"/>
</dbReference>
<dbReference type="GO" id="GO:0034475">
    <property type="term" value="P:U4 snRNA 3'-end processing"/>
    <property type="evidence" value="ECO:0000318"/>
    <property type="project" value="GO_Central"/>
</dbReference>
<dbReference type="GO" id="GO:0003723">
    <property type="term" value="F:RNA binding"/>
    <property type="evidence" value="ECO:0000318"/>
    <property type="project" value="GO_Central"/>
</dbReference>
<comment type="similarity">
    <text evidence="3">Belongs to the RNase PH family.</text>
</comment>
<evidence type="ECO:0000256" key="4">
    <source>
        <dbReference type="ARBA" id="ARBA00022490"/>
    </source>
</evidence>
<dbReference type="GO" id="GO:0071051">
    <property type="term" value="P:poly(A)-dependent snoRNA 3'-end processing"/>
    <property type="evidence" value="ECO:0000318"/>
    <property type="project" value="GO_Central"/>
</dbReference>
<keyword evidence="7" id="KW-0694">RNA-binding</keyword>
<protein>
    <recommendedName>
        <fullName evidence="9">Exoribonuclease phosphorolytic domain-containing protein</fullName>
    </recommendedName>
</protein>
<feature type="domain" description="Exoribonuclease phosphorolytic" evidence="9">
    <location>
        <begin position="46"/>
        <end position="174"/>
    </location>
</feature>
<sequence length="280" mass="30928">MTMPTDSRRLPAPDISYNAKLFTEIEKLSLLDDEEKRADGRYVTQPRDVFLQCGVITQAKGSAYFEMNKTKVICSVYGPKDIEMREEFQINKGKLKCELKYAPYSSPKHGDHIPGASDVEKSDILLEAISSGVCLQRYPKSQIDVYVIVLEDDGSVMPAAITAASVALVDAGIEMYDVITASSIRIAGQDTFIIDPTSSEEFSPLNLEKSNDLNQGMVMVALLPSINQVSSVVSSGHLECNVLQEAIRSCRYSAQNLHSIVRKCLVNSLKKILKQRNTAK</sequence>
<dbReference type="InterPro" id="IPR001247">
    <property type="entry name" value="ExoRNase_PH_dom1"/>
</dbReference>
<evidence type="ECO:0000259" key="9">
    <source>
        <dbReference type="Pfam" id="PF01138"/>
    </source>
</evidence>
<dbReference type="EMBL" id="EAAA01002028">
    <property type="status" value="NOT_ANNOTATED_CDS"/>
    <property type="molecule type" value="Genomic_DNA"/>
</dbReference>
<dbReference type="GO" id="GO:0016075">
    <property type="term" value="P:rRNA catabolic process"/>
    <property type="evidence" value="ECO:0000318"/>
    <property type="project" value="GO_Central"/>
</dbReference>
<evidence type="ECO:0000256" key="1">
    <source>
        <dbReference type="ARBA" id="ARBA00004123"/>
    </source>
</evidence>
<accession>F6V2B2</accession>
<evidence type="ECO:0000256" key="2">
    <source>
        <dbReference type="ARBA" id="ARBA00004496"/>
    </source>
</evidence>
<dbReference type="Pfam" id="PF01138">
    <property type="entry name" value="RNase_PH"/>
    <property type="match status" value="1"/>
</dbReference>
<dbReference type="GO" id="GO:0000176">
    <property type="term" value="C:nuclear exosome (RNase complex)"/>
    <property type="evidence" value="ECO:0000318"/>
    <property type="project" value="GO_Central"/>
</dbReference>
<dbReference type="SUPFAM" id="SSF55666">
    <property type="entry name" value="Ribonuclease PH domain 2-like"/>
    <property type="match status" value="1"/>
</dbReference>
<dbReference type="GO" id="GO:0000177">
    <property type="term" value="C:cytoplasmic exosome (RNase complex)"/>
    <property type="evidence" value="ECO:0000318"/>
    <property type="project" value="GO_Central"/>
</dbReference>
<dbReference type="InterPro" id="IPR020568">
    <property type="entry name" value="Ribosomal_Su5_D2-typ_SF"/>
</dbReference>
<reference evidence="10" key="2">
    <citation type="journal article" date="2008" name="Genome Biol.">
        <title>Improved genome assembly and evidence-based global gene model set for the chordate Ciona intestinalis: new insight into intron and operon populations.</title>
        <authorList>
            <person name="Satou Y."/>
            <person name="Mineta K."/>
            <person name="Ogasawara M."/>
            <person name="Sasakura Y."/>
            <person name="Shoguchi E."/>
            <person name="Ueno K."/>
            <person name="Yamada L."/>
            <person name="Matsumoto J."/>
            <person name="Wasserscheid J."/>
            <person name="Dewar K."/>
            <person name="Wiley G.B."/>
            <person name="Macmil S.L."/>
            <person name="Roe B.A."/>
            <person name="Zeller R.W."/>
            <person name="Hastings K.E."/>
            <person name="Lemaire P."/>
            <person name="Lindquist E."/>
            <person name="Endo T."/>
            <person name="Hotta K."/>
            <person name="Inaba K."/>
        </authorList>
    </citation>
    <scope>NUCLEOTIDE SEQUENCE [LARGE SCALE GENOMIC DNA]</scope>
    <source>
        <strain evidence="10">wild type</strain>
    </source>
</reference>
<dbReference type="Ensembl" id="ENSCINT00000024939.2">
    <property type="protein sequence ID" value="ENSCINP00000024693.2"/>
    <property type="gene ID" value="ENSCING00000013458.2"/>
</dbReference>
<dbReference type="FunCoup" id="F6V2B2">
    <property type="interactions" value="17"/>
</dbReference>
<dbReference type="GO" id="GO:0071028">
    <property type="term" value="P:nuclear mRNA surveillance"/>
    <property type="evidence" value="ECO:0000318"/>
    <property type="project" value="GO_Central"/>
</dbReference>
<name>F6V2B2_CIOIN</name>
<reference evidence="10" key="3">
    <citation type="submission" date="2025-08" db="UniProtKB">
        <authorList>
            <consortium name="Ensembl"/>
        </authorList>
    </citation>
    <scope>IDENTIFICATION</scope>
</reference>
<dbReference type="InParanoid" id="F6V2B2"/>
<evidence type="ECO:0000256" key="6">
    <source>
        <dbReference type="ARBA" id="ARBA00022835"/>
    </source>
</evidence>
<keyword evidence="6" id="KW-0271">Exosome</keyword>
<dbReference type="HOGENOM" id="CLU_063514_1_3_1"/>
<reference evidence="11" key="1">
    <citation type="journal article" date="2002" name="Science">
        <title>The draft genome of Ciona intestinalis: insights into chordate and vertebrate origins.</title>
        <authorList>
            <person name="Dehal P."/>
            <person name="Satou Y."/>
            <person name="Campbell R.K."/>
            <person name="Chapman J."/>
            <person name="Degnan B."/>
            <person name="De Tomaso A."/>
            <person name="Davidson B."/>
            <person name="Di Gregorio A."/>
            <person name="Gelpke M."/>
            <person name="Goodstein D.M."/>
            <person name="Harafuji N."/>
            <person name="Hastings K.E."/>
            <person name="Ho I."/>
            <person name="Hotta K."/>
            <person name="Huang W."/>
            <person name="Kawashima T."/>
            <person name="Lemaire P."/>
            <person name="Martinez D."/>
            <person name="Meinertzhagen I.A."/>
            <person name="Necula S."/>
            <person name="Nonaka M."/>
            <person name="Putnam N."/>
            <person name="Rash S."/>
            <person name="Saiga H."/>
            <person name="Satake M."/>
            <person name="Terry A."/>
            <person name="Yamada L."/>
            <person name="Wang H.G."/>
            <person name="Awazu S."/>
            <person name="Azumi K."/>
            <person name="Boore J."/>
            <person name="Branno M."/>
            <person name="Chin-Bow S."/>
            <person name="DeSantis R."/>
            <person name="Doyle S."/>
            <person name="Francino P."/>
            <person name="Keys D.N."/>
            <person name="Haga S."/>
            <person name="Hayashi H."/>
            <person name="Hino K."/>
            <person name="Imai K.S."/>
            <person name="Inaba K."/>
            <person name="Kano S."/>
            <person name="Kobayashi K."/>
            <person name="Kobayashi M."/>
            <person name="Lee B.I."/>
            <person name="Makabe K.W."/>
            <person name="Manohar C."/>
            <person name="Matassi G."/>
            <person name="Medina M."/>
            <person name="Mochizuki Y."/>
            <person name="Mount S."/>
            <person name="Morishita T."/>
            <person name="Miura S."/>
            <person name="Nakayama A."/>
            <person name="Nishizaka S."/>
            <person name="Nomoto H."/>
            <person name="Ohta F."/>
            <person name="Oishi K."/>
            <person name="Rigoutsos I."/>
            <person name="Sano M."/>
            <person name="Sasaki A."/>
            <person name="Sasakura Y."/>
            <person name="Shoguchi E."/>
            <person name="Shin-i T."/>
            <person name="Spagnuolo A."/>
            <person name="Stainier D."/>
            <person name="Suzuki M.M."/>
            <person name="Tassy O."/>
            <person name="Takatori N."/>
            <person name="Tokuoka M."/>
            <person name="Yagi K."/>
            <person name="Yoshizaki F."/>
            <person name="Wada S."/>
            <person name="Zhang C."/>
            <person name="Hyatt P.D."/>
            <person name="Larimer F."/>
            <person name="Detter C."/>
            <person name="Doggett N."/>
            <person name="Glavina T."/>
            <person name="Hawkins T."/>
            <person name="Richardson P."/>
            <person name="Lucas S."/>
            <person name="Kohara Y."/>
            <person name="Levine M."/>
            <person name="Satoh N."/>
            <person name="Rokhsar D.S."/>
        </authorList>
    </citation>
    <scope>NUCLEOTIDE SEQUENCE [LARGE SCALE GENOMIC DNA]</scope>
</reference>
<dbReference type="PANTHER" id="PTHR11953:SF2">
    <property type="entry name" value="EXOSOME COMPLEX COMPONENT MTR3"/>
    <property type="match status" value="1"/>
</dbReference>
<dbReference type="AlphaFoldDB" id="F6V2B2"/>
<dbReference type="InterPro" id="IPR050080">
    <property type="entry name" value="RNase_PH"/>
</dbReference>
<evidence type="ECO:0000256" key="7">
    <source>
        <dbReference type="ARBA" id="ARBA00022884"/>
    </source>
</evidence>
<dbReference type="InterPro" id="IPR036345">
    <property type="entry name" value="ExoRNase_PH_dom2_sf"/>
</dbReference>
<evidence type="ECO:0000256" key="8">
    <source>
        <dbReference type="ARBA" id="ARBA00023242"/>
    </source>
</evidence>
<keyword evidence="5" id="KW-0698">rRNA processing</keyword>
<keyword evidence="8" id="KW-0539">Nucleus</keyword>
<dbReference type="Gene3D" id="3.30.230.70">
    <property type="entry name" value="GHMP Kinase, N-terminal domain"/>
    <property type="match status" value="1"/>
</dbReference>
<evidence type="ECO:0000313" key="11">
    <source>
        <dbReference type="Proteomes" id="UP000008144"/>
    </source>
</evidence>
<dbReference type="STRING" id="7719.ENSCINP00000024693"/>